<comment type="function">
    <text evidence="9">Cell wall formation. Catalyzes the addition of glutamate to the nucleotide precursor UDP-N-acetylmuramoyl-L-alanine (UMA).</text>
</comment>
<comment type="catalytic activity">
    <reaction evidence="9">
        <text>UDP-N-acetyl-alpha-D-muramoyl-L-alanine + D-glutamate + ATP = UDP-N-acetyl-alpha-D-muramoyl-L-alanyl-D-glutamate + ADP + phosphate + H(+)</text>
        <dbReference type="Rhea" id="RHEA:16429"/>
        <dbReference type="ChEBI" id="CHEBI:15378"/>
        <dbReference type="ChEBI" id="CHEBI:29986"/>
        <dbReference type="ChEBI" id="CHEBI:30616"/>
        <dbReference type="ChEBI" id="CHEBI:43474"/>
        <dbReference type="ChEBI" id="CHEBI:83898"/>
        <dbReference type="ChEBI" id="CHEBI:83900"/>
        <dbReference type="ChEBI" id="CHEBI:456216"/>
        <dbReference type="EC" id="6.3.2.9"/>
    </reaction>
</comment>
<evidence type="ECO:0000256" key="9">
    <source>
        <dbReference type="HAMAP-Rule" id="MF_00639"/>
    </source>
</evidence>
<dbReference type="GO" id="GO:0051301">
    <property type="term" value="P:cell division"/>
    <property type="evidence" value="ECO:0007669"/>
    <property type="project" value="UniProtKB-KW"/>
</dbReference>
<protein>
    <recommendedName>
        <fullName evidence="9">UDP-N-acetylmuramoylalanine--D-glutamate ligase</fullName>
        <ecNumber evidence="9">6.3.2.9</ecNumber>
    </recommendedName>
    <alternativeName>
        <fullName evidence="9">D-glutamic acid-adding enzyme</fullName>
    </alternativeName>
    <alternativeName>
        <fullName evidence="9">UDP-N-acetylmuramoyl-L-alanyl-D-glutamate synthetase</fullName>
    </alternativeName>
</protein>
<evidence type="ECO:0000256" key="1">
    <source>
        <dbReference type="ARBA" id="ARBA00004496"/>
    </source>
</evidence>
<keyword evidence="3 9" id="KW-0963">Cytoplasm</keyword>
<evidence type="ECO:0000256" key="8">
    <source>
        <dbReference type="ARBA" id="ARBA00023306"/>
    </source>
</evidence>
<dbReference type="AlphaFoldDB" id="A0A1W6MRB7"/>
<dbReference type="Gene3D" id="3.40.50.720">
    <property type="entry name" value="NAD(P)-binding Rossmann-like Domain"/>
    <property type="match status" value="1"/>
</dbReference>
<comment type="pathway">
    <text evidence="2 9">Cell wall biogenesis; peptidoglycan biosynthesis.</text>
</comment>
<dbReference type="InterPro" id="IPR036615">
    <property type="entry name" value="Mur_ligase_C_dom_sf"/>
</dbReference>
<dbReference type="Gene3D" id="3.90.190.20">
    <property type="entry name" value="Mur ligase, C-terminal domain"/>
    <property type="match status" value="1"/>
</dbReference>
<feature type="domain" description="Mur ligase central" evidence="10">
    <location>
        <begin position="116"/>
        <end position="278"/>
    </location>
</feature>
<accession>A0A1W6MRB7</accession>
<dbReference type="GO" id="GO:0071555">
    <property type="term" value="P:cell wall organization"/>
    <property type="evidence" value="ECO:0007669"/>
    <property type="project" value="UniProtKB-KW"/>
</dbReference>
<comment type="subcellular location">
    <subcellularLocation>
        <location evidence="1 9">Cytoplasm</location>
    </subcellularLocation>
</comment>
<keyword evidence="9" id="KW-0133">Cell shape</keyword>
<dbReference type="Pfam" id="PF08245">
    <property type="entry name" value="Mur_ligase_M"/>
    <property type="match status" value="1"/>
</dbReference>
<keyword evidence="9" id="KW-0573">Peptidoglycan synthesis</keyword>
<evidence type="ECO:0000256" key="6">
    <source>
        <dbReference type="ARBA" id="ARBA00022741"/>
    </source>
</evidence>
<dbReference type="InterPro" id="IPR036565">
    <property type="entry name" value="Mur-like_cat_sf"/>
</dbReference>
<feature type="binding site" evidence="9">
    <location>
        <begin position="118"/>
        <end position="124"/>
    </location>
    <ligand>
        <name>ATP</name>
        <dbReference type="ChEBI" id="CHEBI:30616"/>
    </ligand>
</feature>
<dbReference type="PANTHER" id="PTHR43692">
    <property type="entry name" value="UDP-N-ACETYLMURAMOYLALANINE--D-GLUTAMATE LIGASE"/>
    <property type="match status" value="1"/>
</dbReference>
<dbReference type="PANTHER" id="PTHR43692:SF1">
    <property type="entry name" value="UDP-N-ACETYLMURAMOYLALANINE--D-GLUTAMATE LIGASE"/>
    <property type="match status" value="1"/>
</dbReference>
<dbReference type="NCBIfam" id="TIGR01087">
    <property type="entry name" value="murD"/>
    <property type="match status" value="1"/>
</dbReference>
<evidence type="ECO:0000256" key="2">
    <source>
        <dbReference type="ARBA" id="ARBA00004752"/>
    </source>
</evidence>
<reference evidence="11 12" key="1">
    <citation type="submission" date="2017-02" db="EMBL/GenBank/DDBJ databases">
        <authorList>
            <person name="Peterson S.W."/>
        </authorList>
    </citation>
    <scope>NUCLEOTIDE SEQUENCE [LARGE SCALE GENOMIC DNA]</scope>
    <source>
        <strain evidence="11 12">S285</strain>
    </source>
</reference>
<dbReference type="OrthoDB" id="9809796at2"/>
<evidence type="ECO:0000256" key="4">
    <source>
        <dbReference type="ARBA" id="ARBA00022598"/>
    </source>
</evidence>
<gene>
    <name evidence="9" type="primary">murD</name>
    <name evidence="11" type="ORF">B1812_02585</name>
</gene>
<dbReference type="InterPro" id="IPR005762">
    <property type="entry name" value="MurD"/>
</dbReference>
<organism evidence="11 12">
    <name type="scientific">Methylocystis bryophila</name>
    <dbReference type="NCBI Taxonomy" id="655015"/>
    <lineage>
        <taxon>Bacteria</taxon>
        <taxon>Pseudomonadati</taxon>
        <taxon>Pseudomonadota</taxon>
        <taxon>Alphaproteobacteria</taxon>
        <taxon>Hyphomicrobiales</taxon>
        <taxon>Methylocystaceae</taxon>
        <taxon>Methylocystis</taxon>
    </lineage>
</organism>
<name>A0A1W6MRB7_9HYPH</name>
<dbReference type="SUPFAM" id="SSF51984">
    <property type="entry name" value="MurCD N-terminal domain"/>
    <property type="match status" value="1"/>
</dbReference>
<dbReference type="STRING" id="655015.B1812_02585"/>
<dbReference type="Gene3D" id="3.40.1190.10">
    <property type="entry name" value="Mur-like, catalytic domain"/>
    <property type="match status" value="1"/>
</dbReference>
<keyword evidence="8 9" id="KW-0131">Cell cycle</keyword>
<evidence type="ECO:0000256" key="3">
    <source>
        <dbReference type="ARBA" id="ARBA00022490"/>
    </source>
</evidence>
<evidence type="ECO:0000313" key="12">
    <source>
        <dbReference type="Proteomes" id="UP000193978"/>
    </source>
</evidence>
<comment type="similarity">
    <text evidence="9">Belongs to the MurCDEF family.</text>
</comment>
<evidence type="ECO:0000256" key="7">
    <source>
        <dbReference type="ARBA" id="ARBA00022840"/>
    </source>
</evidence>
<dbReference type="GO" id="GO:0008764">
    <property type="term" value="F:UDP-N-acetylmuramoylalanine-D-glutamate ligase activity"/>
    <property type="evidence" value="ECO:0007669"/>
    <property type="project" value="UniProtKB-UniRule"/>
</dbReference>
<dbReference type="PROSITE" id="PS01011">
    <property type="entry name" value="FOLYLPOLYGLU_SYNT_1"/>
    <property type="match status" value="1"/>
</dbReference>
<evidence type="ECO:0000259" key="10">
    <source>
        <dbReference type="Pfam" id="PF08245"/>
    </source>
</evidence>
<keyword evidence="6 9" id="KW-0547">Nucleotide-binding</keyword>
<dbReference type="SUPFAM" id="SSF53244">
    <property type="entry name" value="MurD-like peptide ligases, peptide-binding domain"/>
    <property type="match status" value="1"/>
</dbReference>
<dbReference type="UniPathway" id="UPA00219"/>
<dbReference type="KEGG" id="mbry:B1812_02585"/>
<keyword evidence="4 9" id="KW-0436">Ligase</keyword>
<dbReference type="InterPro" id="IPR018109">
    <property type="entry name" value="Folylpolyglutamate_synth_CS"/>
</dbReference>
<dbReference type="HAMAP" id="MF_00639">
    <property type="entry name" value="MurD"/>
    <property type="match status" value="1"/>
</dbReference>
<dbReference type="RefSeq" id="WP_085770207.1">
    <property type="nucleotide sequence ID" value="NZ_AP027149.1"/>
</dbReference>
<dbReference type="EMBL" id="CP019948">
    <property type="protein sequence ID" value="ARN80151.1"/>
    <property type="molecule type" value="Genomic_DNA"/>
</dbReference>
<dbReference type="SUPFAM" id="SSF53623">
    <property type="entry name" value="MurD-like peptide ligases, catalytic domain"/>
    <property type="match status" value="1"/>
</dbReference>
<proteinExistence type="inferred from homology"/>
<sequence>MPISAQAKSIAIWGAGREGAAALAYIKTHRPDAAITVLNDSPLSAAALAALEGASVLIGAEAASALSAGMFDVVIKSPGVSPYRPEVETAKQRGVDFTSVTNLWFEENPKAKTIAVTGTKGKTTTSGLIHHMLRAAGLDASLIGNGGVPALAQKTAHDVTVLELSSYQTADLKHAPTIAVITSLYPEHAPWHGGVERYYADKLRLAQLDEKTLLVANGADARLRTAFASRPNTLWYNAGDGFRVEDGKLLKEAAPFAHEHFPLRGAHNLSNLAAALTLVEHLGLDAAACETTLADFAIPPHRLSEFDVDGVLCVDDSISTIPEATLAALKTFADHPFCLILGGEDRGQNYAELYAYLKMRPPRFVALMPANGKRILDELSPLAPSFEFQLMENLRQAVDACFQRLQKGDLLLLSPAAPSYGQFANFEERGRVFEELCRAKAGK</sequence>
<dbReference type="Proteomes" id="UP000193978">
    <property type="component" value="Chromosome"/>
</dbReference>
<keyword evidence="7 9" id="KW-0067">ATP-binding</keyword>
<keyword evidence="9" id="KW-0961">Cell wall biogenesis/degradation</keyword>
<keyword evidence="12" id="KW-1185">Reference proteome</keyword>
<dbReference type="GO" id="GO:0008360">
    <property type="term" value="P:regulation of cell shape"/>
    <property type="evidence" value="ECO:0007669"/>
    <property type="project" value="UniProtKB-KW"/>
</dbReference>
<dbReference type="GO" id="GO:0005524">
    <property type="term" value="F:ATP binding"/>
    <property type="evidence" value="ECO:0007669"/>
    <property type="project" value="UniProtKB-UniRule"/>
</dbReference>
<dbReference type="GO" id="GO:0004326">
    <property type="term" value="F:tetrahydrofolylpolyglutamate synthase activity"/>
    <property type="evidence" value="ECO:0007669"/>
    <property type="project" value="InterPro"/>
</dbReference>
<dbReference type="EC" id="6.3.2.9" evidence="9"/>
<evidence type="ECO:0000256" key="5">
    <source>
        <dbReference type="ARBA" id="ARBA00022618"/>
    </source>
</evidence>
<evidence type="ECO:0000313" key="11">
    <source>
        <dbReference type="EMBL" id="ARN80151.1"/>
    </source>
</evidence>
<dbReference type="InterPro" id="IPR013221">
    <property type="entry name" value="Mur_ligase_cen"/>
</dbReference>
<keyword evidence="5 9" id="KW-0132">Cell division</keyword>
<dbReference type="GO" id="GO:0005737">
    <property type="term" value="C:cytoplasm"/>
    <property type="evidence" value="ECO:0007669"/>
    <property type="project" value="UniProtKB-SubCell"/>
</dbReference>
<dbReference type="GO" id="GO:0009252">
    <property type="term" value="P:peptidoglycan biosynthetic process"/>
    <property type="evidence" value="ECO:0007669"/>
    <property type="project" value="UniProtKB-UniRule"/>
</dbReference>